<dbReference type="OrthoDB" id="3163292at2759"/>
<dbReference type="STRING" id="1093900.A0A507BHC7"/>
<dbReference type="Proteomes" id="UP000319257">
    <property type="component" value="Unassembled WGS sequence"/>
</dbReference>
<evidence type="ECO:0000313" key="8">
    <source>
        <dbReference type="EMBL" id="TPX16138.1"/>
    </source>
</evidence>
<dbReference type="GO" id="GO:0008270">
    <property type="term" value="F:zinc ion binding"/>
    <property type="evidence" value="ECO:0007669"/>
    <property type="project" value="InterPro"/>
</dbReference>
<dbReference type="PANTHER" id="PTHR31845:SF17">
    <property type="entry name" value="ZN(II)2CYS6 TRANSCRIPTION FACTOR (EUROFUNG)"/>
    <property type="match status" value="1"/>
</dbReference>
<accession>A0A507BHC7</accession>
<evidence type="ECO:0000256" key="6">
    <source>
        <dbReference type="SAM" id="MobiDB-lite"/>
    </source>
</evidence>
<comment type="subcellular location">
    <subcellularLocation>
        <location evidence="1">Nucleus</location>
    </subcellularLocation>
</comment>
<gene>
    <name evidence="8" type="ORF">E0L32_004133</name>
</gene>
<dbReference type="GO" id="GO:0006351">
    <property type="term" value="P:DNA-templated transcription"/>
    <property type="evidence" value="ECO:0007669"/>
    <property type="project" value="InterPro"/>
</dbReference>
<sequence>MFAAGQQPGMQFPLAPTRDPAQADSDMAGVRTAPTESPDRGGRRPNNSACFNCRLARQRCDRQTPCKPDTVEKLLSRISESPVCDQVVAAILDSAKTSGTNSVSLLVSPRAARTHAANATRDIPTPTTETSSSPNGLLHPPKPRDQRLAEATQAVAEIDLHGHLVSPLHILAAAVGVDTNPSQDCECPNERPCFHKQVSWNKLADPVDERVSKYFAPQATHRTDWQALASQSVDSTMRLEPSACDPVTARLIDETDAALYFSLFFEIRQPFACLLDPELHTPEQVYSRSFTLFSVICAMGCAVSVRPRDRILYPALLSMAENSMKWAIASAVKCLAVIQSIIIMQYWAPLCPRQSDDPSWLRFGHAIRLAKELGINNSATIKERVDMLCPDGSDDFKARLTRNFERAWLHTFVTDKGLSMITGRSSCLSWKQIPRAVGDWWRDPNATIYDRLISGCSEMRRLLTHVLGQGKRSERTSSAISAWHSQALRALEQLRSARCTPDEHPSATLLPILGFNMDHSILILNAQASRDLVNVDEAVTSEKFMKISLKTVEVAERMLNALLSERVIVDRVVGLHNNQFIAICHAMTEIMSAIDRGGLKQEDVDRSASTVRLIPKHLEKVAQGLPSSSVVHLYVSLSRFFAKQLDRLQAADAGGGAPGRAANELDRAPGEWWKAIDDGAIDFGTWLNMGFLSTPDNGAPFMEGMEETDESFFNDLSGF</sequence>
<organism evidence="8 9">
    <name type="scientific">Thyridium curvatum</name>
    <dbReference type="NCBI Taxonomy" id="1093900"/>
    <lineage>
        <taxon>Eukaryota</taxon>
        <taxon>Fungi</taxon>
        <taxon>Dikarya</taxon>
        <taxon>Ascomycota</taxon>
        <taxon>Pezizomycotina</taxon>
        <taxon>Sordariomycetes</taxon>
        <taxon>Sordariomycetidae</taxon>
        <taxon>Thyridiales</taxon>
        <taxon>Thyridiaceae</taxon>
        <taxon>Thyridium</taxon>
    </lineage>
</organism>
<evidence type="ECO:0000256" key="3">
    <source>
        <dbReference type="ARBA" id="ARBA00023125"/>
    </source>
</evidence>
<dbReference type="InParanoid" id="A0A507BHC7"/>
<dbReference type="GeneID" id="41971580"/>
<dbReference type="RefSeq" id="XP_030997849.1">
    <property type="nucleotide sequence ID" value="XM_031138510.1"/>
</dbReference>
<dbReference type="AlphaFoldDB" id="A0A507BHC7"/>
<keyword evidence="3" id="KW-0238">DNA-binding</keyword>
<keyword evidence="5" id="KW-0539">Nucleus</keyword>
<feature type="region of interest" description="Disordered" evidence="6">
    <location>
        <begin position="113"/>
        <end position="142"/>
    </location>
</feature>
<evidence type="ECO:0000256" key="5">
    <source>
        <dbReference type="ARBA" id="ARBA00023242"/>
    </source>
</evidence>
<keyword evidence="4" id="KW-0804">Transcription</keyword>
<keyword evidence="2" id="KW-0805">Transcription regulation</keyword>
<dbReference type="GO" id="GO:0000976">
    <property type="term" value="F:transcription cis-regulatory region binding"/>
    <property type="evidence" value="ECO:0007669"/>
    <property type="project" value="TreeGrafter"/>
</dbReference>
<keyword evidence="9" id="KW-1185">Reference proteome</keyword>
<evidence type="ECO:0000256" key="2">
    <source>
        <dbReference type="ARBA" id="ARBA00023015"/>
    </source>
</evidence>
<dbReference type="GO" id="GO:0000981">
    <property type="term" value="F:DNA-binding transcription factor activity, RNA polymerase II-specific"/>
    <property type="evidence" value="ECO:0007669"/>
    <property type="project" value="TreeGrafter"/>
</dbReference>
<feature type="compositionally biased region" description="Low complexity" evidence="6">
    <location>
        <begin position="113"/>
        <end position="134"/>
    </location>
</feature>
<feature type="domain" description="Xylanolytic transcriptional activator regulatory" evidence="7">
    <location>
        <begin position="359"/>
        <end position="440"/>
    </location>
</feature>
<protein>
    <recommendedName>
        <fullName evidence="7">Xylanolytic transcriptional activator regulatory domain-containing protein</fullName>
    </recommendedName>
</protein>
<feature type="region of interest" description="Disordered" evidence="6">
    <location>
        <begin position="1"/>
        <end position="46"/>
    </location>
</feature>
<dbReference type="InterPro" id="IPR051089">
    <property type="entry name" value="prtT"/>
</dbReference>
<evidence type="ECO:0000256" key="1">
    <source>
        <dbReference type="ARBA" id="ARBA00004123"/>
    </source>
</evidence>
<dbReference type="PANTHER" id="PTHR31845">
    <property type="entry name" value="FINGER DOMAIN PROTEIN, PUTATIVE-RELATED"/>
    <property type="match status" value="1"/>
</dbReference>
<dbReference type="GO" id="GO:0005634">
    <property type="term" value="C:nucleus"/>
    <property type="evidence" value="ECO:0007669"/>
    <property type="project" value="UniProtKB-SubCell"/>
</dbReference>
<evidence type="ECO:0000259" key="7">
    <source>
        <dbReference type="SMART" id="SM00906"/>
    </source>
</evidence>
<comment type="caution">
    <text evidence="8">The sequence shown here is derived from an EMBL/GenBank/DDBJ whole genome shotgun (WGS) entry which is preliminary data.</text>
</comment>
<reference evidence="8 9" key="1">
    <citation type="submission" date="2019-06" db="EMBL/GenBank/DDBJ databases">
        <title>Draft genome sequence of the filamentous fungus Phialemoniopsis curvata isolated from diesel fuel.</title>
        <authorList>
            <person name="Varaljay V.A."/>
            <person name="Lyon W.J."/>
            <person name="Crouch A.L."/>
            <person name="Drake C.E."/>
            <person name="Hollomon J.M."/>
            <person name="Nadeau L.J."/>
            <person name="Nunn H.S."/>
            <person name="Stevenson B.S."/>
            <person name="Bojanowski C.L."/>
            <person name="Crookes-Goodson W.J."/>
        </authorList>
    </citation>
    <scope>NUCLEOTIDE SEQUENCE [LARGE SCALE GENOMIC DNA]</scope>
    <source>
        <strain evidence="8 9">D216</strain>
    </source>
</reference>
<evidence type="ECO:0000313" key="9">
    <source>
        <dbReference type="Proteomes" id="UP000319257"/>
    </source>
</evidence>
<dbReference type="Pfam" id="PF04082">
    <property type="entry name" value="Fungal_trans"/>
    <property type="match status" value="1"/>
</dbReference>
<dbReference type="InterPro" id="IPR007219">
    <property type="entry name" value="XnlR_reg_dom"/>
</dbReference>
<proteinExistence type="predicted"/>
<dbReference type="CDD" id="cd12148">
    <property type="entry name" value="fungal_TF_MHR"/>
    <property type="match status" value="1"/>
</dbReference>
<evidence type="ECO:0000256" key="4">
    <source>
        <dbReference type="ARBA" id="ARBA00023163"/>
    </source>
</evidence>
<dbReference type="EMBL" id="SKBQ01000019">
    <property type="protein sequence ID" value="TPX16138.1"/>
    <property type="molecule type" value="Genomic_DNA"/>
</dbReference>
<name>A0A507BHC7_9PEZI</name>
<dbReference type="SMART" id="SM00906">
    <property type="entry name" value="Fungal_trans"/>
    <property type="match status" value="1"/>
</dbReference>